<evidence type="ECO:0000313" key="5">
    <source>
        <dbReference type="Proteomes" id="UP000693996"/>
    </source>
</evidence>
<dbReference type="PANTHER" id="PTHR40065">
    <property type="entry name" value="RNA-BINDING PROTEIN YHBY"/>
    <property type="match status" value="1"/>
</dbReference>
<evidence type="ECO:0000259" key="3">
    <source>
        <dbReference type="PROSITE" id="PS51295"/>
    </source>
</evidence>
<name>A0A916NLE4_9BURK</name>
<evidence type="ECO:0000313" key="4">
    <source>
        <dbReference type="EMBL" id="CAG7598887.1"/>
    </source>
</evidence>
<dbReference type="Proteomes" id="UP000693996">
    <property type="component" value="Chromosome"/>
</dbReference>
<dbReference type="PROSITE" id="PS51295">
    <property type="entry name" value="CRM"/>
    <property type="match status" value="1"/>
</dbReference>
<feature type="region of interest" description="Disordered" evidence="2">
    <location>
        <begin position="141"/>
        <end position="160"/>
    </location>
</feature>
<evidence type="ECO:0000256" key="2">
    <source>
        <dbReference type="SAM" id="MobiDB-lite"/>
    </source>
</evidence>
<gene>
    <name evidence="4" type="ORF">MYVALT_C_00040</name>
</gene>
<keyword evidence="1" id="KW-0694">RNA-binding</keyword>
<evidence type="ECO:0000256" key="1">
    <source>
        <dbReference type="PROSITE-ProRule" id="PRU00626"/>
    </source>
</evidence>
<dbReference type="KEGG" id="vtr:MYVALT_C_00040"/>
<accession>A0A916NLE4</accession>
<dbReference type="EMBL" id="OU343031">
    <property type="protein sequence ID" value="CAG7598887.1"/>
    <property type="molecule type" value="Genomic_DNA"/>
</dbReference>
<dbReference type="GO" id="GO:0003723">
    <property type="term" value="F:RNA binding"/>
    <property type="evidence" value="ECO:0007669"/>
    <property type="project" value="UniProtKB-UniRule"/>
</dbReference>
<dbReference type="InterPro" id="IPR001890">
    <property type="entry name" value="RNA-binding_CRM"/>
</dbReference>
<organism evidence="4 5">
    <name type="scientific">Candidatus Vallotiella hemipterorum</name>
    <dbReference type="NCBI Taxonomy" id="1177213"/>
    <lineage>
        <taxon>Bacteria</taxon>
        <taxon>Pseudomonadati</taxon>
        <taxon>Pseudomonadota</taxon>
        <taxon>Betaproteobacteria</taxon>
        <taxon>Burkholderiales</taxon>
        <taxon>Burkholderiaceae</taxon>
        <taxon>Candidatus Vallotiella</taxon>
    </lineage>
</organism>
<proteinExistence type="predicted"/>
<dbReference type="AlphaFoldDB" id="A0A916NLE4"/>
<dbReference type="SMART" id="SM01103">
    <property type="entry name" value="CRS1_YhbY"/>
    <property type="match status" value="1"/>
</dbReference>
<dbReference type="InterPro" id="IPR051925">
    <property type="entry name" value="RNA-binding_domain"/>
</dbReference>
<dbReference type="PANTHER" id="PTHR40065:SF3">
    <property type="entry name" value="RNA-BINDING PROTEIN YHBY"/>
    <property type="match status" value="1"/>
</dbReference>
<keyword evidence="5" id="KW-1185">Reference proteome</keyword>
<dbReference type="RefSeq" id="WP_216796621.1">
    <property type="nucleotide sequence ID" value="NZ_OU343031.1"/>
</dbReference>
<reference evidence="4" key="1">
    <citation type="submission" date="2021-06" db="EMBL/GenBank/DDBJ databases">
        <authorList>
            <person name="Szabo G."/>
        </authorList>
    </citation>
    <scope>NUCLEOTIDE SEQUENCE</scope>
    <source>
        <strain evidence="4">MYVALT</strain>
    </source>
</reference>
<sequence length="160" mass="17806">MPALTLSSTKRTALRSQVHALKPVVLIGANGLTDSVINEIDVQLKAQQLIIIRVFSGDRIALCDMICNRLSAAPIQNIGKLLAIWRPQFANSTLSPLRRNTLRTNASSRVVKVVKPSSTIQRPKLQWVKVLGNERLTSNGNVKKAKKRQISSKRQYQLTK</sequence>
<feature type="domain" description="CRM" evidence="3">
    <location>
        <begin position="4"/>
        <end position="97"/>
    </location>
</feature>
<protein>
    <submittedName>
        <fullName evidence="4">YhbY family RNA-binding protein</fullName>
    </submittedName>
</protein>
<dbReference type="Pfam" id="PF01985">
    <property type="entry name" value="CRS1_YhbY"/>
    <property type="match status" value="1"/>
</dbReference>